<evidence type="ECO:0000313" key="11">
    <source>
        <dbReference type="Proteomes" id="UP000310158"/>
    </source>
</evidence>
<evidence type="ECO:0000256" key="7">
    <source>
        <dbReference type="ARBA" id="ARBA00023136"/>
    </source>
</evidence>
<dbReference type="InterPro" id="IPR018108">
    <property type="entry name" value="MCP_transmembrane"/>
</dbReference>
<keyword evidence="11" id="KW-1185">Reference proteome</keyword>
<dbReference type="InterPro" id="IPR052217">
    <property type="entry name" value="Mito/Peroxisomal_Carrier"/>
</dbReference>
<dbReference type="Proteomes" id="UP000310158">
    <property type="component" value="Unassembled WGS sequence"/>
</dbReference>
<keyword evidence="5" id="KW-0677">Repeat</keyword>
<name>A0A4S4LTL6_9AGAM</name>
<dbReference type="PROSITE" id="PS50920">
    <property type="entry name" value="SOLCAR"/>
    <property type="match status" value="2"/>
</dbReference>
<dbReference type="PANTHER" id="PTHR45939">
    <property type="entry name" value="PEROXISOMAL MEMBRANE PROTEIN PMP34-RELATED"/>
    <property type="match status" value="1"/>
</dbReference>
<evidence type="ECO:0000256" key="5">
    <source>
        <dbReference type="ARBA" id="ARBA00022737"/>
    </source>
</evidence>
<dbReference type="AlphaFoldDB" id="A0A4S4LTL6"/>
<feature type="transmembrane region" description="Helical" evidence="9">
    <location>
        <begin position="74"/>
        <end position="94"/>
    </location>
</feature>
<comment type="similarity">
    <text evidence="2">Belongs to the mitochondrial carrier (TC 2.A.29) family.</text>
</comment>
<gene>
    <name evidence="10" type="ORF">EW146_g5369</name>
</gene>
<feature type="repeat" description="Solcar" evidence="8">
    <location>
        <begin position="5"/>
        <end position="93"/>
    </location>
</feature>
<dbReference type="SUPFAM" id="SSF103506">
    <property type="entry name" value="Mitochondrial carrier"/>
    <property type="match status" value="1"/>
</dbReference>
<reference evidence="10 11" key="1">
    <citation type="submission" date="2019-02" db="EMBL/GenBank/DDBJ databases">
        <title>Genome sequencing of the rare red list fungi Bondarzewia mesenterica.</title>
        <authorList>
            <person name="Buettner E."/>
            <person name="Kellner H."/>
        </authorList>
    </citation>
    <scope>NUCLEOTIDE SEQUENCE [LARGE SCALE GENOMIC DNA]</scope>
    <source>
        <strain evidence="10 11">DSM 108281</strain>
    </source>
</reference>
<feature type="repeat" description="Solcar" evidence="8">
    <location>
        <begin position="107"/>
        <end position="216"/>
    </location>
</feature>
<dbReference type="OrthoDB" id="18574at2759"/>
<evidence type="ECO:0000256" key="4">
    <source>
        <dbReference type="ARBA" id="ARBA00022692"/>
    </source>
</evidence>
<keyword evidence="6 9" id="KW-1133">Transmembrane helix</keyword>
<dbReference type="EMBL" id="SGPL01000232">
    <property type="protein sequence ID" value="THH15058.1"/>
    <property type="molecule type" value="Genomic_DNA"/>
</dbReference>
<evidence type="ECO:0000256" key="1">
    <source>
        <dbReference type="ARBA" id="ARBA00004141"/>
    </source>
</evidence>
<dbReference type="Gene3D" id="1.50.40.10">
    <property type="entry name" value="Mitochondrial carrier domain"/>
    <property type="match status" value="1"/>
</dbReference>
<evidence type="ECO:0000256" key="8">
    <source>
        <dbReference type="PROSITE-ProRule" id="PRU00282"/>
    </source>
</evidence>
<proteinExistence type="inferred from homology"/>
<evidence type="ECO:0000256" key="6">
    <source>
        <dbReference type="ARBA" id="ARBA00022989"/>
    </source>
</evidence>
<dbReference type="GO" id="GO:0015217">
    <property type="term" value="F:ADP transmembrane transporter activity"/>
    <property type="evidence" value="ECO:0007669"/>
    <property type="project" value="TreeGrafter"/>
</dbReference>
<accession>A0A4S4LTL6</accession>
<organism evidence="10 11">
    <name type="scientific">Bondarzewia mesenterica</name>
    <dbReference type="NCBI Taxonomy" id="1095465"/>
    <lineage>
        <taxon>Eukaryota</taxon>
        <taxon>Fungi</taxon>
        <taxon>Dikarya</taxon>
        <taxon>Basidiomycota</taxon>
        <taxon>Agaricomycotina</taxon>
        <taxon>Agaricomycetes</taxon>
        <taxon>Russulales</taxon>
        <taxon>Bondarzewiaceae</taxon>
        <taxon>Bondarzewia</taxon>
    </lineage>
</organism>
<evidence type="ECO:0000256" key="2">
    <source>
        <dbReference type="ARBA" id="ARBA00006375"/>
    </source>
</evidence>
<keyword evidence="7 8" id="KW-0472">Membrane</keyword>
<dbReference type="Pfam" id="PF00153">
    <property type="entry name" value="Mito_carr"/>
    <property type="match status" value="3"/>
</dbReference>
<dbReference type="GO" id="GO:0016020">
    <property type="term" value="C:membrane"/>
    <property type="evidence" value="ECO:0007669"/>
    <property type="project" value="UniProtKB-SubCell"/>
</dbReference>
<keyword evidence="4 8" id="KW-0812">Transmembrane</keyword>
<feature type="transmembrane region" description="Helical" evidence="9">
    <location>
        <begin position="231"/>
        <end position="250"/>
    </location>
</feature>
<protein>
    <recommendedName>
        <fullName evidence="12">Mitochondrial carrier</fullName>
    </recommendedName>
</protein>
<sequence length="739" mass="82626">MTSTLPPIVQAFSGAIGSAIANAASYPLELVTTRLQTTRSKKLQGVRGAFAILIYTVKKYGISALYDGLNSDTASTILSSFLYFYAYSFLRFLLMRRSPSPSKTPLLSASQELCIGFIAGVASRLISSPLSIITVRLQMEREGSDDEIQEVEKRVEKGEGEKVVEGSKQETGLLRVVRLVYQEEGLAGFWRGFETTVLLSLNPSFTFFFFQLYRRSLLRYAGTRRPSPRQDFIGAALANSLAVTILYPLILAKTRVQLAKSQSSDSDDSHPSIQSVLYDAYTKTNVFTGGLYQGLEAQIAKGFLSQGITLMMKRRQLLPSLWLCDDNLSLVNHESWVITILQNFLQPGDLSITAMLCLRTQSSYVKAKAMSCGTFYDDWQSTTASFLIPPLSMLGIYYLLNILKRSTGAIATARFRGHLERTEKKRVPALPNELLYQIIATVIGNFVTDILLQPDVLPPWEWDAMLSLLLTSKKILSCHAGHSRSPVAHNVFDEGKLALVAQHDGMNFEHEVKQVGGTSWPPTLIVNLWMIYLTNVARGDIVSRSARPAHHLIKEMYTDASFDGLVTGGNRIWGYLRSPLLDKFMHGVGVDYAKWAKLKRLSLIVERAPGVLSEATRKNPTKATRKTPGNTPLLSIQSHDFHQSIARRYEIDAHQIPMLSREEVRAMGLPGLMKLLNRSLEIHGSNAAVVEAQKNIMWELEVLFTEEERRQYLRLRFPRDDDGAISANDCVSYLPPQQL</sequence>
<keyword evidence="3" id="KW-0813">Transport</keyword>
<comment type="subcellular location">
    <subcellularLocation>
        <location evidence="1">Membrane</location>
        <topology evidence="1">Multi-pass membrane protein</topology>
    </subcellularLocation>
</comment>
<evidence type="ECO:0000256" key="9">
    <source>
        <dbReference type="SAM" id="Phobius"/>
    </source>
</evidence>
<evidence type="ECO:0000256" key="3">
    <source>
        <dbReference type="ARBA" id="ARBA00022448"/>
    </source>
</evidence>
<dbReference type="PANTHER" id="PTHR45939:SF2">
    <property type="entry name" value="CARRIER PROTEIN, PUTATIVE (AFU_ORTHOLOGUE AFUA_2G13870)-RELATED"/>
    <property type="match status" value="1"/>
</dbReference>
<evidence type="ECO:0000313" key="10">
    <source>
        <dbReference type="EMBL" id="THH15058.1"/>
    </source>
</evidence>
<evidence type="ECO:0008006" key="12">
    <source>
        <dbReference type="Google" id="ProtNLM"/>
    </source>
</evidence>
<dbReference type="InterPro" id="IPR023395">
    <property type="entry name" value="MCP_dom_sf"/>
</dbReference>
<comment type="caution">
    <text evidence="10">The sequence shown here is derived from an EMBL/GenBank/DDBJ whole genome shotgun (WGS) entry which is preliminary data.</text>
</comment>